<feature type="compositionally biased region" description="Polar residues" evidence="1">
    <location>
        <begin position="386"/>
        <end position="403"/>
    </location>
</feature>
<dbReference type="OrthoDB" id="5377213at2759"/>
<evidence type="ECO:0000313" key="3">
    <source>
        <dbReference type="Proteomes" id="UP000076874"/>
    </source>
</evidence>
<feature type="compositionally biased region" description="Polar residues" evidence="1">
    <location>
        <begin position="138"/>
        <end position="163"/>
    </location>
</feature>
<feature type="compositionally biased region" description="Basic residues" evidence="1">
    <location>
        <begin position="9"/>
        <end position="25"/>
    </location>
</feature>
<name>A0A162ICT9_9HYPO</name>
<feature type="compositionally biased region" description="Low complexity" evidence="1">
    <location>
        <begin position="188"/>
        <end position="200"/>
    </location>
</feature>
<dbReference type="EMBL" id="AZHD01000020">
    <property type="protein sequence ID" value="OAA55305.1"/>
    <property type="molecule type" value="Genomic_DNA"/>
</dbReference>
<dbReference type="Proteomes" id="UP000076874">
    <property type="component" value="Unassembled WGS sequence"/>
</dbReference>
<feature type="region of interest" description="Disordered" evidence="1">
    <location>
        <begin position="336"/>
        <end position="446"/>
    </location>
</feature>
<dbReference type="STRING" id="1081102.A0A162ICT9"/>
<gene>
    <name evidence="2" type="ORF">SPI_08400</name>
</gene>
<keyword evidence="3" id="KW-1185">Reference proteome</keyword>
<organism evidence="2 3">
    <name type="scientific">Niveomyces insectorum RCEF 264</name>
    <dbReference type="NCBI Taxonomy" id="1081102"/>
    <lineage>
        <taxon>Eukaryota</taxon>
        <taxon>Fungi</taxon>
        <taxon>Dikarya</taxon>
        <taxon>Ascomycota</taxon>
        <taxon>Pezizomycotina</taxon>
        <taxon>Sordariomycetes</taxon>
        <taxon>Hypocreomycetidae</taxon>
        <taxon>Hypocreales</taxon>
        <taxon>Cordycipitaceae</taxon>
        <taxon>Niveomyces</taxon>
    </lineage>
</organism>
<dbReference type="AlphaFoldDB" id="A0A162ICT9"/>
<comment type="caution">
    <text evidence="2">The sequence shown here is derived from an EMBL/GenBank/DDBJ whole genome shotgun (WGS) entry which is preliminary data.</text>
</comment>
<feature type="region of interest" description="Disordered" evidence="1">
    <location>
        <begin position="285"/>
        <end position="310"/>
    </location>
</feature>
<accession>A0A162ICT9</accession>
<proteinExistence type="predicted"/>
<feature type="compositionally biased region" description="Basic and acidic residues" evidence="1">
    <location>
        <begin position="26"/>
        <end position="38"/>
    </location>
</feature>
<feature type="region of interest" description="Disordered" evidence="1">
    <location>
        <begin position="138"/>
        <end position="243"/>
    </location>
</feature>
<feature type="compositionally biased region" description="Low complexity" evidence="1">
    <location>
        <begin position="230"/>
        <end position="243"/>
    </location>
</feature>
<sequence>MDLTAPHNKLTKAKGKMVKPILKKRSNSEKNSLDLDRPWEEQQVPVLGGWNNPLYESAGAGRSARDVSFALTDSTAFPIKTRFQHGRSPSGNSHISVATTASGGGTRPPGAFVHPFHQTPRTQTSPLLASANTVASIDNPNHNTFGNNHTATSSIRDYSPTITENEDDDDYPVGSLPTARYHHSHTASLSQSSLRHPSSHVAQRAASFSDINAAPPLRLNTARSMPGGPSARRGLGSSSLSSSLSQSDLRLDASAGGATFDSPVFAGPSASSSFVPSPHLGGASASPVIGGGDSGPHATLSPLRSSFDGVGFPRLRSRSELDAGARAEQIREARRKFEERERAKAEKHEREMLRKRERRDNREAKEMERQAAAQLRKDSGAGSDTMRPSLSRKTTPTFGSSSAAGGDLEKGRDSGRFRRQPPDITEKPLAFKSSKYDNMAGGTTPSFGPSVDNVAFKNARRNNSAKRKTQGYWTGFVLWLRTRLFRLGRK</sequence>
<reference evidence="2 3" key="1">
    <citation type="journal article" date="2016" name="Genome Biol. Evol.">
        <title>Divergent and convergent evolution of fungal pathogenicity.</title>
        <authorList>
            <person name="Shang Y."/>
            <person name="Xiao G."/>
            <person name="Zheng P."/>
            <person name="Cen K."/>
            <person name="Zhan S."/>
            <person name="Wang C."/>
        </authorList>
    </citation>
    <scope>NUCLEOTIDE SEQUENCE [LARGE SCALE GENOMIC DNA]</scope>
    <source>
        <strain evidence="2 3">RCEF 264</strain>
    </source>
</reference>
<feature type="compositionally biased region" description="Basic and acidic residues" evidence="1">
    <location>
        <begin position="407"/>
        <end position="426"/>
    </location>
</feature>
<protein>
    <submittedName>
        <fullName evidence="2">Uncharacterized protein</fullName>
    </submittedName>
</protein>
<evidence type="ECO:0000256" key="1">
    <source>
        <dbReference type="SAM" id="MobiDB-lite"/>
    </source>
</evidence>
<feature type="region of interest" description="Disordered" evidence="1">
    <location>
        <begin position="1"/>
        <end position="38"/>
    </location>
</feature>
<evidence type="ECO:0000313" key="2">
    <source>
        <dbReference type="EMBL" id="OAA55305.1"/>
    </source>
</evidence>
<feature type="compositionally biased region" description="Basic and acidic residues" evidence="1">
    <location>
        <begin position="336"/>
        <end position="379"/>
    </location>
</feature>